<sequence length="77" mass="8660">MSSAANLCSVLSLPSSACLCTRYIVWFPRSKPLLVIIRSFITLFVSFVSYSFCNRFPSSVSKHDSDTHTYTHCVSVF</sequence>
<keyword evidence="1" id="KW-0472">Membrane</keyword>
<keyword evidence="1" id="KW-0812">Transmembrane</keyword>
<keyword evidence="1" id="KW-1133">Transmembrane helix</keyword>
<dbReference type="EMBL" id="GAMD01002147">
    <property type="protein sequence ID" value="JAA99443.1"/>
    <property type="molecule type" value="mRNA"/>
</dbReference>
<evidence type="ECO:0000313" key="2">
    <source>
        <dbReference type="EMBL" id="JAA99443.1"/>
    </source>
</evidence>
<name>T1E8I6_ANOAQ</name>
<feature type="transmembrane region" description="Helical" evidence="1">
    <location>
        <begin position="33"/>
        <end position="53"/>
    </location>
</feature>
<protein>
    <submittedName>
        <fullName evidence="2">Uncharacterized protein</fullName>
    </submittedName>
</protein>
<dbReference type="AlphaFoldDB" id="T1E8I6"/>
<accession>T1E8I6</accession>
<proteinExistence type="evidence at transcript level"/>
<evidence type="ECO:0000256" key="1">
    <source>
        <dbReference type="SAM" id="Phobius"/>
    </source>
</evidence>
<reference evidence="2" key="1">
    <citation type="submission" date="2013-07" db="EMBL/GenBank/DDBJ databases">
        <title>Transcriptome sequencing and developmental regulation of gene expression in Anopheles aquasalis.</title>
        <authorList>
            <consortium name="Brazilian Malaria Network (MCT/CNPq/MS/SCTIE/DECIT/PRONEX 555648/2009-5) and Research Network on Bioactive Molecules from Arthropod Vectors (NAP-MOBIARVE"/>
            <consortium name="University of Sao Paulo)"/>
            <person name="Marinotti O."/>
            <person name="Ribeiro J.M.C."/>
            <person name="Costa-da-Silva A.L."/>
            <person name="Silva M.C.P."/>
            <person name="Lopes A.R."/>
            <person name="Barros M.S."/>
            <person name="Sa-Nunes A."/>
            <person name="Konjin B.B."/>
            <person name="Carvalho E."/>
            <person name="Suesdek L."/>
            <person name="Silva-Neto M.A.C."/>
            <person name="Capurro M.L."/>
        </authorList>
    </citation>
    <scope>NUCLEOTIDE SEQUENCE</scope>
    <source>
        <tissue evidence="2">Whole body</tissue>
    </source>
</reference>
<organism evidence="2">
    <name type="scientific">Anopheles aquasalis</name>
    <name type="common">Malaria mosquito</name>
    <dbReference type="NCBI Taxonomy" id="42839"/>
    <lineage>
        <taxon>Eukaryota</taxon>
        <taxon>Metazoa</taxon>
        <taxon>Ecdysozoa</taxon>
        <taxon>Arthropoda</taxon>
        <taxon>Hexapoda</taxon>
        <taxon>Insecta</taxon>
        <taxon>Pterygota</taxon>
        <taxon>Neoptera</taxon>
        <taxon>Endopterygota</taxon>
        <taxon>Diptera</taxon>
        <taxon>Nematocera</taxon>
        <taxon>Culicoidea</taxon>
        <taxon>Culicidae</taxon>
        <taxon>Anophelinae</taxon>
        <taxon>Anopheles</taxon>
    </lineage>
</organism>